<sequence length="412" mass="44354">MRRERGAAGEGHDQRGCHHDDRAQASPDRRWGRRAGGDLRTGGHPRSRVVPVETAGPDKRHEELLARQPVPAEHGGGGGVGQDVAGFLARTLPDGSGGTVITAHGDRITYCEGFGLADRAARIAATCDTVYDVMSITKQFTAAAILKLEAMGELRVTDPISAHLGPLPGGERGITLHHLLTHTTGLPEALGDDHDPVSRDGLLVGAPAAEPAGAEFRYSNTGYSVLAAIVERVSGLSYEGFLAEHLFGPAGMTATGYVLPRWDRHRVAVEYDARGSDRGRPYEHPWADDGPHWNLRGNGGMLSTARDLFRWHRALTGDAVLPAASQEEALHRVRAGAGLGRGVRVRLEHPRHRRRPDRLARRRQRMVAGELRAVPRRRHDGLLGQQPRLPAGSVELRGPGAGPDPGPPGTRP</sequence>
<dbReference type="InterPro" id="IPR001466">
    <property type="entry name" value="Beta-lactam-related"/>
</dbReference>
<proteinExistence type="predicted"/>
<evidence type="ECO:0000313" key="3">
    <source>
        <dbReference type="EMBL" id="MDA0645271.1"/>
    </source>
</evidence>
<keyword evidence="4" id="KW-1185">Reference proteome</keyword>
<dbReference type="GO" id="GO:0016787">
    <property type="term" value="F:hydrolase activity"/>
    <property type="evidence" value="ECO:0007669"/>
    <property type="project" value="UniProtKB-KW"/>
</dbReference>
<gene>
    <name evidence="3" type="ORF">OUY24_31995</name>
</gene>
<dbReference type="RefSeq" id="WP_271278976.1">
    <property type="nucleotide sequence ID" value="NZ_BAABFD010000001.1"/>
</dbReference>
<dbReference type="PANTHER" id="PTHR46825">
    <property type="entry name" value="D-ALANYL-D-ALANINE-CARBOXYPEPTIDASE/ENDOPEPTIDASE AMPH"/>
    <property type="match status" value="1"/>
</dbReference>
<reference evidence="3 4" key="1">
    <citation type="submission" date="2022-11" db="EMBL/GenBank/DDBJ databases">
        <title>Nonomuraea corallina sp. nov., a new species of the genus Nonomuraea isolated from sea side sediment in Thai sea.</title>
        <authorList>
            <person name="Ngamcharungchit C."/>
            <person name="Matsumoto A."/>
            <person name="Suriyachadkun C."/>
            <person name="Panbangred W."/>
            <person name="Inahashi Y."/>
            <person name="Intra B."/>
        </authorList>
    </citation>
    <scope>NUCLEOTIDE SEQUENCE [LARGE SCALE GENOMIC DNA]</scope>
    <source>
        <strain evidence="3 4">DSM 43553</strain>
    </source>
</reference>
<keyword evidence="3" id="KW-0378">Hydrolase</keyword>
<feature type="compositionally biased region" description="Pro residues" evidence="1">
    <location>
        <begin position="402"/>
        <end position="412"/>
    </location>
</feature>
<evidence type="ECO:0000259" key="2">
    <source>
        <dbReference type="Pfam" id="PF00144"/>
    </source>
</evidence>
<dbReference type="InterPro" id="IPR012338">
    <property type="entry name" value="Beta-lactam/transpept-like"/>
</dbReference>
<dbReference type="Gene3D" id="3.40.710.10">
    <property type="entry name" value="DD-peptidase/beta-lactamase superfamily"/>
    <property type="match status" value="1"/>
</dbReference>
<dbReference type="Proteomes" id="UP001212498">
    <property type="component" value="Unassembled WGS sequence"/>
</dbReference>
<dbReference type="EMBL" id="JAPNUD010000130">
    <property type="protein sequence ID" value="MDA0645271.1"/>
    <property type="molecule type" value="Genomic_DNA"/>
</dbReference>
<feature type="region of interest" description="Disordered" evidence="1">
    <location>
        <begin position="373"/>
        <end position="412"/>
    </location>
</feature>
<protein>
    <submittedName>
        <fullName evidence="3">Serine hydrolase</fullName>
    </submittedName>
</protein>
<evidence type="ECO:0000256" key="1">
    <source>
        <dbReference type="SAM" id="MobiDB-lite"/>
    </source>
</evidence>
<feature type="domain" description="Beta-lactamase-related" evidence="2">
    <location>
        <begin position="96"/>
        <end position="348"/>
    </location>
</feature>
<organism evidence="3 4">
    <name type="scientific">Nonomuraea ferruginea</name>
    <dbReference type="NCBI Taxonomy" id="46174"/>
    <lineage>
        <taxon>Bacteria</taxon>
        <taxon>Bacillati</taxon>
        <taxon>Actinomycetota</taxon>
        <taxon>Actinomycetes</taxon>
        <taxon>Streptosporangiales</taxon>
        <taxon>Streptosporangiaceae</taxon>
        <taxon>Nonomuraea</taxon>
    </lineage>
</organism>
<name>A0ABT4T6Y7_9ACTN</name>
<comment type="caution">
    <text evidence="3">The sequence shown here is derived from an EMBL/GenBank/DDBJ whole genome shotgun (WGS) entry which is preliminary data.</text>
</comment>
<evidence type="ECO:0000313" key="4">
    <source>
        <dbReference type="Proteomes" id="UP001212498"/>
    </source>
</evidence>
<dbReference type="SUPFAM" id="SSF56601">
    <property type="entry name" value="beta-lactamase/transpeptidase-like"/>
    <property type="match status" value="1"/>
</dbReference>
<dbReference type="PANTHER" id="PTHR46825:SF9">
    <property type="entry name" value="BETA-LACTAMASE-RELATED DOMAIN-CONTAINING PROTEIN"/>
    <property type="match status" value="1"/>
</dbReference>
<feature type="region of interest" description="Disordered" evidence="1">
    <location>
        <begin position="1"/>
        <end position="60"/>
    </location>
</feature>
<dbReference type="InterPro" id="IPR050491">
    <property type="entry name" value="AmpC-like"/>
</dbReference>
<dbReference type="Pfam" id="PF00144">
    <property type="entry name" value="Beta-lactamase"/>
    <property type="match status" value="1"/>
</dbReference>
<accession>A0ABT4T6Y7</accession>
<feature type="compositionally biased region" description="Basic and acidic residues" evidence="1">
    <location>
        <begin position="1"/>
        <end position="30"/>
    </location>
</feature>